<feature type="transmembrane region" description="Helical" evidence="12">
    <location>
        <begin position="251"/>
        <end position="270"/>
    </location>
</feature>
<dbReference type="GO" id="GO:0046872">
    <property type="term" value="F:metal ion binding"/>
    <property type="evidence" value="ECO:0007669"/>
    <property type="project" value="UniProtKB-KW"/>
</dbReference>
<feature type="transmembrane region" description="Helical" evidence="12">
    <location>
        <begin position="15"/>
        <end position="35"/>
    </location>
</feature>
<name>A0A3P7LA81_DIBLA</name>
<dbReference type="InterPro" id="IPR058533">
    <property type="entry name" value="Cation_efflux_TM"/>
</dbReference>
<keyword evidence="2" id="KW-0813">Transport</keyword>
<keyword evidence="6" id="KW-0862">Zinc</keyword>
<proteinExistence type="predicted"/>
<evidence type="ECO:0000256" key="1">
    <source>
        <dbReference type="ARBA" id="ARBA00004638"/>
    </source>
</evidence>
<dbReference type="Proteomes" id="UP000281553">
    <property type="component" value="Unassembled WGS sequence"/>
</dbReference>
<evidence type="ECO:0000256" key="10">
    <source>
        <dbReference type="ARBA" id="ARBA00023136"/>
    </source>
</evidence>
<evidence type="ECO:0000256" key="11">
    <source>
        <dbReference type="ARBA" id="ARBA00048349"/>
    </source>
</evidence>
<dbReference type="OrthoDB" id="78669at2759"/>
<feature type="domain" description="Cation efflux protein transmembrane" evidence="13">
    <location>
        <begin position="334"/>
        <end position="395"/>
    </location>
</feature>
<evidence type="ECO:0000256" key="7">
    <source>
        <dbReference type="ARBA" id="ARBA00022906"/>
    </source>
</evidence>
<dbReference type="InterPro" id="IPR027469">
    <property type="entry name" value="Cation_efflux_TMD_sf"/>
</dbReference>
<dbReference type="Pfam" id="PF01545">
    <property type="entry name" value="Cation_efflux"/>
    <property type="match status" value="1"/>
</dbReference>
<comment type="catalytic activity">
    <reaction evidence="11">
        <text>Zn(2+)(in) + 2 H(+)(out) = Zn(2+)(out) + 2 H(+)(in)</text>
        <dbReference type="Rhea" id="RHEA:72627"/>
        <dbReference type="ChEBI" id="CHEBI:15378"/>
        <dbReference type="ChEBI" id="CHEBI:29105"/>
    </reaction>
</comment>
<dbReference type="Gene3D" id="1.20.1510.10">
    <property type="entry name" value="Cation efflux protein transmembrane domain"/>
    <property type="match status" value="1"/>
</dbReference>
<evidence type="ECO:0000256" key="3">
    <source>
        <dbReference type="ARBA" id="ARBA00022449"/>
    </source>
</evidence>
<dbReference type="GO" id="GO:0012507">
    <property type="term" value="C:ER to Golgi transport vesicle membrane"/>
    <property type="evidence" value="ECO:0007669"/>
    <property type="project" value="UniProtKB-SubCell"/>
</dbReference>
<evidence type="ECO:0000256" key="9">
    <source>
        <dbReference type="ARBA" id="ARBA00023065"/>
    </source>
</evidence>
<dbReference type="EMBL" id="UYRU01049058">
    <property type="protein sequence ID" value="VDN10390.1"/>
    <property type="molecule type" value="Genomic_DNA"/>
</dbReference>
<dbReference type="PANTHER" id="PTHR45755:SF1">
    <property type="entry name" value="PROTON-COUPLED ZINC ANTIPORTER SLC30A5"/>
    <property type="match status" value="1"/>
</dbReference>
<keyword evidence="8 12" id="KW-1133">Transmembrane helix</keyword>
<dbReference type="GO" id="GO:1904257">
    <property type="term" value="P:zinc ion import into Golgi lumen"/>
    <property type="evidence" value="ECO:0007669"/>
    <property type="project" value="TreeGrafter"/>
</dbReference>
<dbReference type="GO" id="GO:0032580">
    <property type="term" value="C:Golgi cisterna membrane"/>
    <property type="evidence" value="ECO:0007669"/>
    <property type="project" value="UniProtKB-SubCell"/>
</dbReference>
<keyword evidence="9" id="KW-0406">Ion transport</keyword>
<evidence type="ECO:0000256" key="2">
    <source>
        <dbReference type="ARBA" id="ARBA00022448"/>
    </source>
</evidence>
<feature type="transmembrane region" description="Helical" evidence="12">
    <location>
        <begin position="332"/>
        <end position="353"/>
    </location>
</feature>
<evidence type="ECO:0000313" key="14">
    <source>
        <dbReference type="EMBL" id="VDN10390.1"/>
    </source>
</evidence>
<feature type="transmembrane region" description="Helical" evidence="12">
    <location>
        <begin position="128"/>
        <end position="151"/>
    </location>
</feature>
<reference evidence="14 15" key="1">
    <citation type="submission" date="2018-11" db="EMBL/GenBank/DDBJ databases">
        <authorList>
            <consortium name="Pathogen Informatics"/>
        </authorList>
    </citation>
    <scope>NUCLEOTIDE SEQUENCE [LARGE SCALE GENOMIC DNA]</scope>
</reference>
<keyword evidence="15" id="KW-1185">Reference proteome</keyword>
<evidence type="ECO:0000256" key="6">
    <source>
        <dbReference type="ARBA" id="ARBA00022833"/>
    </source>
</evidence>
<dbReference type="InterPro" id="IPR045316">
    <property type="entry name" value="Msc2-like"/>
</dbReference>
<keyword evidence="5" id="KW-0479">Metal-binding</keyword>
<evidence type="ECO:0000259" key="13">
    <source>
        <dbReference type="Pfam" id="PF01545"/>
    </source>
</evidence>
<protein>
    <recommendedName>
        <fullName evidence="13">Cation efflux protein transmembrane domain-containing protein</fullName>
    </recommendedName>
</protein>
<dbReference type="GO" id="GO:0015297">
    <property type="term" value="F:antiporter activity"/>
    <property type="evidence" value="ECO:0007669"/>
    <property type="project" value="UniProtKB-KW"/>
</dbReference>
<evidence type="ECO:0000256" key="5">
    <source>
        <dbReference type="ARBA" id="ARBA00022723"/>
    </source>
</evidence>
<keyword evidence="4 12" id="KW-0812">Transmembrane</keyword>
<feature type="transmembrane region" description="Helical" evidence="12">
    <location>
        <begin position="171"/>
        <end position="190"/>
    </location>
</feature>
<organism evidence="14 15">
    <name type="scientific">Dibothriocephalus latus</name>
    <name type="common">Fish tapeworm</name>
    <name type="synonym">Diphyllobothrium latum</name>
    <dbReference type="NCBI Taxonomy" id="60516"/>
    <lineage>
        <taxon>Eukaryota</taxon>
        <taxon>Metazoa</taxon>
        <taxon>Spiralia</taxon>
        <taxon>Lophotrochozoa</taxon>
        <taxon>Platyhelminthes</taxon>
        <taxon>Cestoda</taxon>
        <taxon>Eucestoda</taxon>
        <taxon>Diphyllobothriidea</taxon>
        <taxon>Diphyllobothriidae</taxon>
        <taxon>Dibothriocephalus</taxon>
    </lineage>
</organism>
<sequence length="481" mass="53137">MLSNLKESTESSRTFFYYALIFLTGASKAAALYAAYDVLAYYHTLSFLFFIKLSFVVEYIVHPLDFTRQAEGVHKSLLIHRIYEFFIYCGLSDHKTGAMLLILAACFESAFHNFSRGLAADIGGAKRLHALSTCVSVVPVSILIFLEWIYGTVFIHNTSSDVPSPGESSQLYYLSVMAAIGLAMVAEFYCQHFVANKIGPHKVAVMGYETIVLTALFISLCITKPAPLEVDLDIGHIRGAVFGHSARPSHYLSTGVIVGMLSMLYASSLLNQSTVNAHDRLLSRHFVGFSAAGLPLYTTQPSASSYTRDSVSGLSRHAFSILKQVVADRASFRIFVFLCLNLSFTFVELIYGVWTNSLGLISDGFHMLFDCAALVMGLYASVVGRWKPDRIFSYGCVLPITIIIFRDASSKILSVSLSVAFCMQLCRPNQISTRGSHLAPPDVPVLRQRNGVHCGLSVRHMISQTTISIILYRRQVHNVPP</sequence>
<evidence type="ECO:0000313" key="15">
    <source>
        <dbReference type="Proteomes" id="UP000281553"/>
    </source>
</evidence>
<dbReference type="AlphaFoldDB" id="A0A3P7LA81"/>
<keyword evidence="10 12" id="KW-0472">Membrane</keyword>
<evidence type="ECO:0000256" key="8">
    <source>
        <dbReference type="ARBA" id="ARBA00022989"/>
    </source>
</evidence>
<comment type="subcellular location">
    <subcellularLocation>
        <location evidence="1">Cytoplasmic vesicle</location>
        <location evidence="1">Secretory vesicle membrane</location>
        <topology evidence="1">Multi-pass membrane protein</topology>
    </subcellularLocation>
</comment>
<evidence type="ECO:0000256" key="12">
    <source>
        <dbReference type="SAM" id="Phobius"/>
    </source>
</evidence>
<dbReference type="GO" id="GO:0005385">
    <property type="term" value="F:zinc ion transmembrane transporter activity"/>
    <property type="evidence" value="ECO:0007669"/>
    <property type="project" value="InterPro"/>
</dbReference>
<keyword evidence="3" id="KW-0050">Antiport</keyword>
<feature type="transmembrane region" description="Helical" evidence="12">
    <location>
        <begin position="202"/>
        <end position="222"/>
    </location>
</feature>
<evidence type="ECO:0000256" key="4">
    <source>
        <dbReference type="ARBA" id="ARBA00022692"/>
    </source>
</evidence>
<gene>
    <name evidence="14" type="ORF">DILT_LOCUS6221</name>
</gene>
<feature type="transmembrane region" description="Helical" evidence="12">
    <location>
        <begin position="41"/>
        <end position="61"/>
    </location>
</feature>
<dbReference type="SUPFAM" id="SSF161111">
    <property type="entry name" value="Cation efflux protein transmembrane domain-like"/>
    <property type="match status" value="1"/>
</dbReference>
<feature type="transmembrane region" description="Helical" evidence="12">
    <location>
        <begin position="365"/>
        <end position="384"/>
    </location>
</feature>
<accession>A0A3P7LA81</accession>
<dbReference type="GO" id="GO:0006882">
    <property type="term" value="P:intracellular zinc ion homeostasis"/>
    <property type="evidence" value="ECO:0007669"/>
    <property type="project" value="InterPro"/>
</dbReference>
<keyword evidence="7" id="KW-0864">Zinc transport</keyword>
<dbReference type="PANTHER" id="PTHR45755">
    <property type="match status" value="1"/>
</dbReference>